<evidence type="ECO:0000313" key="2">
    <source>
        <dbReference type="EMBL" id="EAP74448.1"/>
    </source>
</evidence>
<accession>A0AB33VI65</accession>
<protein>
    <recommendedName>
        <fullName evidence="1">Alpha-glutamyl/putrescinyl thymine pyrophosphorylase clade 3 domain-containing protein</fullName>
    </recommendedName>
</protein>
<sequence length="302" mass="34509">MAADLEAKLLEFKADNKPLPGIANDDNRIAYVEQLVESIRRVDFVTTIGRRGICPQRRDPKSDLFDPLRAATLYRQQENLDEAFWLAFLFVHFGKSLRTRWNLIRAIYGAWNDQFIWTWEQFNSAPNIFTIWFNDRLPELLENRKQLQFGNHRKYESIEKVDVVLESYAEWVGPERSHAAMLERATAAVGDNPRALFGYLYKSMKVVHRFGRTAKFDYLTMVAKLGLASLRAPSAYMVGATGPLSGARLLFAGTTEAMHISCAQADQLLVVLDNHLNVGMQVLEDSLCNWQKSPNKFVAFRG</sequence>
<comment type="caution">
    <text evidence="2">The sequence shown here is derived from an EMBL/GenBank/DDBJ whole genome shotgun (WGS) entry which is preliminary data.</text>
</comment>
<dbReference type="InterPro" id="IPR041271">
    <property type="entry name" value="AGPT-Pplase3"/>
</dbReference>
<dbReference type="Proteomes" id="UP000005933">
    <property type="component" value="Unassembled WGS sequence"/>
</dbReference>
<evidence type="ECO:0000313" key="3">
    <source>
        <dbReference type="Proteomes" id="UP000005933"/>
    </source>
</evidence>
<dbReference type="EMBL" id="AAKL01000003">
    <property type="protein sequence ID" value="EAP74448.1"/>
    <property type="molecule type" value="Genomic_DNA"/>
</dbReference>
<evidence type="ECO:0000259" key="1">
    <source>
        <dbReference type="Pfam" id="PF18746"/>
    </source>
</evidence>
<organism evidence="2 3">
    <name type="scientific">Ralstonia solanacearum (strain UW551)</name>
    <dbReference type="NCBI Taxonomy" id="342110"/>
    <lineage>
        <taxon>Bacteria</taxon>
        <taxon>Pseudomonadati</taxon>
        <taxon>Pseudomonadota</taxon>
        <taxon>Betaproteobacteria</taxon>
        <taxon>Burkholderiales</taxon>
        <taxon>Burkholderiaceae</taxon>
        <taxon>Ralstonia</taxon>
        <taxon>Ralstonia solanacearum species complex</taxon>
    </lineage>
</organism>
<proteinExistence type="predicted"/>
<gene>
    <name evidence="2" type="ORF">RRSL_04292</name>
</gene>
<dbReference type="Pfam" id="PF18746">
    <property type="entry name" value="aGPT-Pplase3"/>
    <property type="match status" value="1"/>
</dbReference>
<name>A0AB33VI65_RALSU</name>
<reference evidence="2 3" key="1">
    <citation type="journal article" date="2006" name="Mol. Plant Microbe Interact.">
        <title>Identification of open reading frames unique to a select agent: Ralstonia solanacearum race 3 biovar 2.</title>
        <authorList>
            <person name="Gabriel D.W."/>
            <person name="Allen C."/>
            <person name="Schell M."/>
            <person name="Denny T.P."/>
            <person name="Greenberg J.T."/>
            <person name="Duan Y.P."/>
            <person name="Flores-Cruz Z."/>
            <person name="Huang Q."/>
            <person name="Clifford J.M."/>
            <person name="Presting G."/>
            <person name="Gonzalez E.T."/>
            <person name="Reddy J."/>
            <person name="Elphinstone J."/>
            <person name="Swanson J."/>
            <person name="Yao J."/>
            <person name="Mulholland V."/>
            <person name="Liu L."/>
            <person name="Farmerie W."/>
            <person name="Patnaikuni M."/>
            <person name="Balogh B."/>
            <person name="Norman D."/>
            <person name="Alvarez A."/>
            <person name="Castillo J.A."/>
            <person name="Jones J."/>
            <person name="Saddler G."/>
            <person name="Walunas T."/>
            <person name="Zhukov A."/>
            <person name="Mikhailova N."/>
        </authorList>
    </citation>
    <scope>NUCLEOTIDE SEQUENCE [LARGE SCALE GENOMIC DNA]</scope>
    <source>
        <strain evidence="2 3">UW551</strain>
    </source>
</reference>
<feature type="domain" description="Alpha-glutamyl/putrescinyl thymine pyrophosphorylase clade 3" evidence="1">
    <location>
        <begin position="28"/>
        <end position="302"/>
    </location>
</feature>
<dbReference type="AlphaFoldDB" id="A0AB33VI65"/>
<dbReference type="RefSeq" id="WP_003261410.1">
    <property type="nucleotide sequence ID" value="NZ_AAKL01000003.1"/>
</dbReference>